<dbReference type="Proteomes" id="UP000006727">
    <property type="component" value="Chromosome 1"/>
</dbReference>
<name>A0A7I4BVJ4_PHYPA</name>
<keyword evidence="3" id="KW-0732">Signal</keyword>
<accession>A0A7I4BVJ4</accession>
<sequence>MAMRTVASLRPWRLLSLLQPCACISTDVTSAAEKVFQAAKLHPGDVVVHNEADSEFGKALIKAAKARGYMTINILPNKSCVNESIEFLKSIGGDVVVTEAYANTWIYCHKFDLDLQSLQTSDFSLVEKLSGT</sequence>
<feature type="chain" id="PRO_5029688432" description="Alcohol dehydrogenase-like C-terminal domain-containing protein" evidence="3">
    <location>
        <begin position="24"/>
        <end position="132"/>
    </location>
</feature>
<dbReference type="GO" id="GO:0016491">
    <property type="term" value="F:oxidoreductase activity"/>
    <property type="evidence" value="ECO:0007669"/>
    <property type="project" value="UniProtKB-KW"/>
</dbReference>
<keyword evidence="2" id="KW-0560">Oxidoreductase</keyword>
<dbReference type="AlphaFoldDB" id="A0A7I4BVJ4"/>
<protein>
    <recommendedName>
        <fullName evidence="6">Alcohol dehydrogenase-like C-terminal domain-containing protein</fullName>
    </recommendedName>
</protein>
<dbReference type="Gene3D" id="3.40.50.720">
    <property type="entry name" value="NAD(P)-binding Rossmann-like Domain"/>
    <property type="match status" value="1"/>
</dbReference>
<evidence type="ECO:0000313" key="5">
    <source>
        <dbReference type="Proteomes" id="UP000006727"/>
    </source>
</evidence>
<keyword evidence="5" id="KW-1185">Reference proteome</keyword>
<dbReference type="EMBL" id="ABEU02000001">
    <property type="status" value="NOT_ANNOTATED_CDS"/>
    <property type="molecule type" value="Genomic_DNA"/>
</dbReference>
<dbReference type="EnsemblPlants" id="Pp3c1_29590V3.4">
    <property type="protein sequence ID" value="Pp3c1_29590V3.4"/>
    <property type="gene ID" value="Pp3c1_29590"/>
</dbReference>
<reference evidence="4 5" key="2">
    <citation type="journal article" date="2018" name="Plant J.">
        <title>The Physcomitrella patens chromosome-scale assembly reveals moss genome structure and evolution.</title>
        <authorList>
            <person name="Lang D."/>
            <person name="Ullrich K.K."/>
            <person name="Murat F."/>
            <person name="Fuchs J."/>
            <person name="Jenkins J."/>
            <person name="Haas F.B."/>
            <person name="Piednoel M."/>
            <person name="Gundlach H."/>
            <person name="Van Bel M."/>
            <person name="Meyberg R."/>
            <person name="Vives C."/>
            <person name="Morata J."/>
            <person name="Symeonidi A."/>
            <person name="Hiss M."/>
            <person name="Muchero W."/>
            <person name="Kamisugi Y."/>
            <person name="Saleh O."/>
            <person name="Blanc G."/>
            <person name="Decker E.L."/>
            <person name="van Gessel N."/>
            <person name="Grimwood J."/>
            <person name="Hayes R.D."/>
            <person name="Graham S.W."/>
            <person name="Gunter L.E."/>
            <person name="McDaniel S.F."/>
            <person name="Hoernstein S.N.W."/>
            <person name="Larsson A."/>
            <person name="Li F.W."/>
            <person name="Perroud P.F."/>
            <person name="Phillips J."/>
            <person name="Ranjan P."/>
            <person name="Rokshar D.S."/>
            <person name="Rothfels C.J."/>
            <person name="Schneider L."/>
            <person name="Shu S."/>
            <person name="Stevenson D.W."/>
            <person name="Thummler F."/>
            <person name="Tillich M."/>
            <person name="Villarreal Aguilar J.C."/>
            <person name="Widiez T."/>
            <person name="Wong G.K."/>
            <person name="Wymore A."/>
            <person name="Zhang Y."/>
            <person name="Zimmer A.D."/>
            <person name="Quatrano R.S."/>
            <person name="Mayer K.F.X."/>
            <person name="Goodstein D."/>
            <person name="Casacuberta J.M."/>
            <person name="Vandepoele K."/>
            <person name="Reski R."/>
            <person name="Cuming A.C."/>
            <person name="Tuskan G.A."/>
            <person name="Maumus F."/>
            <person name="Salse J."/>
            <person name="Schmutz J."/>
            <person name="Rensing S.A."/>
        </authorList>
    </citation>
    <scope>NUCLEOTIDE SEQUENCE [LARGE SCALE GENOMIC DNA]</scope>
    <source>
        <strain evidence="4 5">cv. Gransden 2004</strain>
    </source>
</reference>
<dbReference type="Gramene" id="Pp3c1_29590V3.4">
    <property type="protein sequence ID" value="Pp3c1_29590V3.4"/>
    <property type="gene ID" value="Pp3c1_29590"/>
</dbReference>
<proteinExistence type="predicted"/>
<organism evidence="4 5">
    <name type="scientific">Physcomitrium patens</name>
    <name type="common">Spreading-leaved earth moss</name>
    <name type="synonym">Physcomitrella patens</name>
    <dbReference type="NCBI Taxonomy" id="3218"/>
    <lineage>
        <taxon>Eukaryota</taxon>
        <taxon>Viridiplantae</taxon>
        <taxon>Streptophyta</taxon>
        <taxon>Embryophyta</taxon>
        <taxon>Bryophyta</taxon>
        <taxon>Bryophytina</taxon>
        <taxon>Bryopsida</taxon>
        <taxon>Funariidae</taxon>
        <taxon>Funariales</taxon>
        <taxon>Funariaceae</taxon>
        <taxon>Physcomitrium</taxon>
    </lineage>
</organism>
<dbReference type="InterPro" id="IPR051034">
    <property type="entry name" value="Mito_Enoyl-ACP_Reductase"/>
</dbReference>
<evidence type="ECO:0000256" key="2">
    <source>
        <dbReference type="ARBA" id="ARBA00023002"/>
    </source>
</evidence>
<evidence type="ECO:0000256" key="1">
    <source>
        <dbReference type="ARBA" id="ARBA00022857"/>
    </source>
</evidence>
<reference evidence="4" key="3">
    <citation type="submission" date="2020-12" db="UniProtKB">
        <authorList>
            <consortium name="EnsemblPlants"/>
        </authorList>
    </citation>
    <scope>IDENTIFICATION</scope>
</reference>
<reference evidence="4 5" key="1">
    <citation type="journal article" date="2008" name="Science">
        <title>The Physcomitrella genome reveals evolutionary insights into the conquest of land by plants.</title>
        <authorList>
            <person name="Rensing S."/>
            <person name="Lang D."/>
            <person name="Zimmer A."/>
            <person name="Terry A."/>
            <person name="Salamov A."/>
            <person name="Shapiro H."/>
            <person name="Nishiyama T."/>
            <person name="Perroud P.-F."/>
            <person name="Lindquist E."/>
            <person name="Kamisugi Y."/>
            <person name="Tanahashi T."/>
            <person name="Sakakibara K."/>
            <person name="Fujita T."/>
            <person name="Oishi K."/>
            <person name="Shin-I T."/>
            <person name="Kuroki Y."/>
            <person name="Toyoda A."/>
            <person name="Suzuki Y."/>
            <person name="Hashimoto A."/>
            <person name="Yamaguchi K."/>
            <person name="Sugano A."/>
            <person name="Kohara Y."/>
            <person name="Fujiyama A."/>
            <person name="Anterola A."/>
            <person name="Aoki S."/>
            <person name="Ashton N."/>
            <person name="Barbazuk W.B."/>
            <person name="Barker E."/>
            <person name="Bennetzen J."/>
            <person name="Bezanilla M."/>
            <person name="Blankenship R."/>
            <person name="Cho S.H."/>
            <person name="Dutcher S."/>
            <person name="Estelle M."/>
            <person name="Fawcett J.A."/>
            <person name="Gundlach H."/>
            <person name="Hanada K."/>
            <person name="Heyl A."/>
            <person name="Hicks K.A."/>
            <person name="Hugh J."/>
            <person name="Lohr M."/>
            <person name="Mayer K."/>
            <person name="Melkozernov A."/>
            <person name="Murata T."/>
            <person name="Nelson D."/>
            <person name="Pils B."/>
            <person name="Prigge M."/>
            <person name="Reiss B."/>
            <person name="Renner T."/>
            <person name="Rombauts S."/>
            <person name="Rushton P."/>
            <person name="Sanderfoot A."/>
            <person name="Schween G."/>
            <person name="Shiu S.-H."/>
            <person name="Stueber K."/>
            <person name="Theodoulou F.L."/>
            <person name="Tu H."/>
            <person name="Van de Peer Y."/>
            <person name="Verrier P.J."/>
            <person name="Waters E."/>
            <person name="Wood A."/>
            <person name="Yang L."/>
            <person name="Cove D."/>
            <person name="Cuming A."/>
            <person name="Hasebe M."/>
            <person name="Lucas S."/>
            <person name="Mishler D.B."/>
            <person name="Reski R."/>
            <person name="Grigoriev I."/>
            <person name="Quatrano R.S."/>
            <person name="Boore J.L."/>
        </authorList>
    </citation>
    <scope>NUCLEOTIDE SEQUENCE [LARGE SCALE GENOMIC DNA]</scope>
    <source>
        <strain evidence="4 5">cv. Gransden 2004</strain>
    </source>
</reference>
<evidence type="ECO:0008006" key="6">
    <source>
        <dbReference type="Google" id="ProtNLM"/>
    </source>
</evidence>
<dbReference type="PANTHER" id="PTHR43981:SF6">
    <property type="entry name" value="ALCOHOL DEHYDROGENASE-LIKE C-TERMINAL DOMAIN-CONTAINING PROTEIN"/>
    <property type="match status" value="1"/>
</dbReference>
<feature type="signal peptide" evidence="3">
    <location>
        <begin position="1"/>
        <end position="23"/>
    </location>
</feature>
<keyword evidence="1" id="KW-0521">NADP</keyword>
<dbReference type="PANTHER" id="PTHR43981">
    <property type="entry name" value="ENOYL-[ACYL-CARRIER-PROTEIN] REDUCTASE, MITOCHONDRIAL"/>
    <property type="match status" value="1"/>
</dbReference>
<dbReference type="InterPro" id="IPR036291">
    <property type="entry name" value="NAD(P)-bd_dom_sf"/>
</dbReference>
<dbReference type="FunFam" id="3.40.50.720:FF:001507">
    <property type="entry name" value="Predicted protein"/>
    <property type="match status" value="1"/>
</dbReference>
<evidence type="ECO:0000313" key="4">
    <source>
        <dbReference type="EnsemblPlants" id="Pp3c1_29590V3.4"/>
    </source>
</evidence>
<dbReference type="SUPFAM" id="SSF51735">
    <property type="entry name" value="NAD(P)-binding Rossmann-fold domains"/>
    <property type="match status" value="1"/>
</dbReference>
<evidence type="ECO:0000256" key="3">
    <source>
        <dbReference type="SAM" id="SignalP"/>
    </source>
</evidence>